<feature type="active site" description="Nucleophile" evidence="3">
    <location>
        <position position="189"/>
    </location>
</feature>
<dbReference type="InterPro" id="IPR028995">
    <property type="entry name" value="Glyco_hydro_57/38_cen_sf"/>
</dbReference>
<dbReference type="EMBL" id="FXTX01000036">
    <property type="protein sequence ID" value="SMP24875.1"/>
    <property type="molecule type" value="Genomic_DNA"/>
</dbReference>
<dbReference type="CDD" id="cd10792">
    <property type="entry name" value="GH57N_AmyC_like"/>
    <property type="match status" value="1"/>
</dbReference>
<dbReference type="GO" id="GO:0003844">
    <property type="term" value="F:1,4-alpha-glucan branching enzyme activity"/>
    <property type="evidence" value="ECO:0007669"/>
    <property type="project" value="InterPro"/>
</dbReference>
<dbReference type="InterPro" id="IPR011330">
    <property type="entry name" value="Glyco_hydro/deAcase_b/a-brl"/>
</dbReference>
<dbReference type="Proteomes" id="UP001157947">
    <property type="component" value="Unassembled WGS sequence"/>
</dbReference>
<feature type="binding site" evidence="4">
    <location>
        <position position="405"/>
    </location>
    <ligand>
        <name>substrate</name>
    </ligand>
</feature>
<dbReference type="PANTHER" id="PTHR41695">
    <property type="entry name" value="1,4-ALPHA-GLUCAN BRANCHING ENZYME RV3031-RELATED"/>
    <property type="match status" value="1"/>
</dbReference>
<evidence type="ECO:0000313" key="8">
    <source>
        <dbReference type="EMBL" id="SMP24875.1"/>
    </source>
</evidence>
<feature type="active site" description="Proton donor" evidence="3">
    <location>
        <position position="352"/>
    </location>
</feature>
<organism evidence="8 9">
    <name type="scientific">Venenivibrio stagnispumantis</name>
    <dbReference type="NCBI Taxonomy" id="407998"/>
    <lineage>
        <taxon>Bacteria</taxon>
        <taxon>Pseudomonadati</taxon>
        <taxon>Aquificota</taxon>
        <taxon>Aquificia</taxon>
        <taxon>Aquificales</taxon>
        <taxon>Hydrogenothermaceae</taxon>
        <taxon>Venenivibrio</taxon>
    </lineage>
</organism>
<dbReference type="GO" id="GO:0030979">
    <property type="term" value="P:alpha-glucan biosynthetic process"/>
    <property type="evidence" value="ECO:0007669"/>
    <property type="project" value="InterPro"/>
</dbReference>
<evidence type="ECO:0000256" key="2">
    <source>
        <dbReference type="ARBA" id="ARBA00023277"/>
    </source>
</evidence>
<evidence type="ECO:0000256" key="1">
    <source>
        <dbReference type="ARBA" id="ARBA00006821"/>
    </source>
</evidence>
<name>A0AA45WQ98_9AQUI</name>
<dbReference type="Pfam" id="PF03065">
    <property type="entry name" value="Glyco_hydro_57"/>
    <property type="match status" value="1"/>
</dbReference>
<dbReference type="InterPro" id="IPR040042">
    <property type="entry name" value="Branching_enz_MT3115-like"/>
</dbReference>
<evidence type="ECO:0000313" key="9">
    <source>
        <dbReference type="Proteomes" id="UP001157947"/>
    </source>
</evidence>
<dbReference type="SUPFAM" id="SSF88713">
    <property type="entry name" value="Glycoside hydrolase/deacetylase"/>
    <property type="match status" value="1"/>
</dbReference>
<dbReference type="Pfam" id="PF09210">
    <property type="entry name" value="BE_C"/>
    <property type="match status" value="1"/>
</dbReference>
<accession>A0AA45WQ98</accession>
<reference evidence="8" key="1">
    <citation type="submission" date="2017-05" db="EMBL/GenBank/DDBJ databases">
        <authorList>
            <person name="Varghese N."/>
            <person name="Submissions S."/>
        </authorList>
    </citation>
    <scope>NUCLEOTIDE SEQUENCE</scope>
    <source>
        <strain evidence="8">DSM 18763</strain>
    </source>
</reference>
<gene>
    <name evidence="8" type="ORF">SAMN06264868_1365</name>
</gene>
<feature type="binding site" evidence="4">
    <location>
        <position position="241"/>
    </location>
    <ligand>
        <name>substrate</name>
    </ligand>
</feature>
<sequence length="527" mass="62953">MKGFWMPVLHSHLPFVKHPEYDYFLEEHWLFEAIVEVYIPLLMKFKQLEEEDIYFRLTTSITPPLAEMLSDNLLMEKFKKYLDKMIILTEKEISRTKDDIQFNKLAKFYNERFLKIKDFFYGFLEQNVLNGYRYFREKGYIEIITCNATHGFLPLLSINQNAVEAQIKIAVKNYQKYFGEKPKGIWLAECAYYDGLDKILKKYDIEYFFLDSHGIIYGKPAPIYGVFAPIYTKEGIAAFGRDPESSKQVWSSKEGYPGDFNYRDFYRDIGFDLDFDYIKDFISPDGHRVYTGIKYYKITGNVDLGEKEPYIPENAYLKAEEHALHFHFSREKQIEYLSKFMDRKPLIVSPYDAELFGHWWFEGPEFLYHLFKALDKFKQIKPITPSEYLEIYKENQIVRPSPSSWGDKGYFEVWLNEGNDWIYKHLHYMADRMLKLKEIYKDETDNIKIRVLNQMLRELLLAQSSDWAFLITTKTAKEYATKRTKEHIHNFLTLDNMLSSSNFDIDIIKWLEHKNSIFPDLNYKTDF</sequence>
<evidence type="ECO:0000259" key="6">
    <source>
        <dbReference type="Pfam" id="PF03065"/>
    </source>
</evidence>
<dbReference type="Gene3D" id="3.20.110.10">
    <property type="entry name" value="Glycoside hydrolase 38, N terminal domain"/>
    <property type="match status" value="1"/>
</dbReference>
<dbReference type="SUPFAM" id="SSF88688">
    <property type="entry name" value="Families 57/38 glycoside transferase middle domain"/>
    <property type="match status" value="1"/>
</dbReference>
<feature type="domain" description="Glycoside hydrolase family 57 N-terminal" evidence="6">
    <location>
        <begin position="8"/>
        <end position="328"/>
    </location>
</feature>
<dbReference type="Gene3D" id="1.20.1430.10">
    <property type="entry name" value="Families 57/38 glycoside transferase, middle domain"/>
    <property type="match status" value="1"/>
</dbReference>
<evidence type="ECO:0000256" key="3">
    <source>
        <dbReference type="PIRSR" id="PIRSR640042-1"/>
    </source>
</evidence>
<dbReference type="PANTHER" id="PTHR41695:SF1">
    <property type="entry name" value="1,4-ALPHA-GLUCAN BRANCHING ENZYME TK1436"/>
    <property type="match status" value="1"/>
</dbReference>
<proteinExistence type="inferred from homology"/>
<feature type="domain" description="1,4-alpha-glucan branching enzyme C-terminal" evidence="7">
    <location>
        <begin position="425"/>
        <end position="524"/>
    </location>
</feature>
<keyword evidence="2 5" id="KW-0119">Carbohydrate metabolism</keyword>
<dbReference type="InterPro" id="IPR004300">
    <property type="entry name" value="Glyco_hydro_57_N"/>
</dbReference>
<keyword evidence="9" id="KW-1185">Reference proteome</keyword>
<dbReference type="GO" id="GO:0005576">
    <property type="term" value="C:extracellular region"/>
    <property type="evidence" value="ECO:0007669"/>
    <property type="project" value="TreeGrafter"/>
</dbReference>
<dbReference type="InterPro" id="IPR015293">
    <property type="entry name" value="BE_C"/>
</dbReference>
<evidence type="ECO:0000259" key="7">
    <source>
        <dbReference type="Pfam" id="PF09210"/>
    </source>
</evidence>
<dbReference type="AlphaFoldDB" id="A0AA45WQ98"/>
<evidence type="ECO:0000256" key="5">
    <source>
        <dbReference type="RuleBase" id="RU361196"/>
    </source>
</evidence>
<protein>
    <submittedName>
        <fullName evidence="8">1,4-alpha-glucan branching enzyme</fullName>
    </submittedName>
</protein>
<feature type="binding site" evidence="4">
    <location>
        <position position="258"/>
    </location>
    <ligand>
        <name>substrate</name>
    </ligand>
</feature>
<feature type="binding site" evidence="4">
    <location>
        <position position="466"/>
    </location>
    <ligand>
        <name>substrate</name>
    </ligand>
</feature>
<dbReference type="InterPro" id="IPR037090">
    <property type="entry name" value="57_glycoside_trans_central"/>
</dbReference>
<dbReference type="InterPro" id="IPR027291">
    <property type="entry name" value="Glyco_hydro_38_N_sf"/>
</dbReference>
<comment type="similarity">
    <text evidence="1 5">Belongs to the glycosyl hydrolase 57 family.</text>
</comment>
<comment type="caution">
    <text evidence="8">The sequence shown here is derived from an EMBL/GenBank/DDBJ whole genome shotgun (WGS) entry which is preliminary data.</text>
</comment>
<evidence type="ECO:0000256" key="4">
    <source>
        <dbReference type="PIRSR" id="PIRSR640042-2"/>
    </source>
</evidence>
<dbReference type="RefSeq" id="WP_265135066.1">
    <property type="nucleotide sequence ID" value="NZ_FXTX01000036.1"/>
</dbReference>